<keyword evidence="3" id="KW-1133">Transmembrane helix</keyword>
<evidence type="ECO:0000256" key="1">
    <source>
        <dbReference type="SAM" id="Coils"/>
    </source>
</evidence>
<dbReference type="PANTHER" id="PTHR47685">
    <property type="entry name" value="MAGNESIUM TRANSPORT PROTEIN CORA"/>
    <property type="match status" value="1"/>
</dbReference>
<proteinExistence type="predicted"/>
<evidence type="ECO:0000256" key="2">
    <source>
        <dbReference type="SAM" id="MobiDB-lite"/>
    </source>
</evidence>
<dbReference type="Proteomes" id="UP000701801">
    <property type="component" value="Unassembled WGS sequence"/>
</dbReference>
<name>A0A9N9QCG1_9HELO</name>
<organism evidence="4 5">
    <name type="scientific">Hymenoscyphus albidus</name>
    <dbReference type="NCBI Taxonomy" id="595503"/>
    <lineage>
        <taxon>Eukaryota</taxon>
        <taxon>Fungi</taxon>
        <taxon>Dikarya</taxon>
        <taxon>Ascomycota</taxon>
        <taxon>Pezizomycotina</taxon>
        <taxon>Leotiomycetes</taxon>
        <taxon>Helotiales</taxon>
        <taxon>Helotiaceae</taxon>
        <taxon>Hymenoscyphus</taxon>
    </lineage>
</organism>
<keyword evidence="1" id="KW-0175">Coiled coil</keyword>
<evidence type="ECO:0000313" key="4">
    <source>
        <dbReference type="EMBL" id="CAG8982472.1"/>
    </source>
</evidence>
<dbReference type="AlphaFoldDB" id="A0A9N9QCG1"/>
<comment type="caution">
    <text evidence="4">The sequence shown here is derived from an EMBL/GenBank/DDBJ whole genome shotgun (WGS) entry which is preliminary data.</text>
</comment>
<sequence length="748" mass="85368">MASLAKLRELLERIAAFDEVKRFLDDNPDLNLNVATPAPSFATNGKYRSERENDDFKYELPLHLATYDVRIVDLLLDTGANPKSFCGHGRNAVQCTSICWVSDAVLDCLTRDYLQNEARTFYIKTYIDSLDERRSWRATHYIADSQNQDLYRAYAITNAGADWCRKTAKDEKGIRYTPYEIAAKRGNWGITSYLAEREWGSEYQYTEADEKTNKCGCIWSKFHVQNGYVRKLFASDDNKCTRLLEHITLNFRLGRKPENPVGGSGRESTCIFKKLGDSDLDIMTIAIPYFSSGTTGVIRNRASKSRADIKGYKYTSDSNFNHLGLQCASTLDEYCHPGLDAETLEERNKDQVLSRYQKDLSEDDRRILVVPQLWIWTVDSNFILTALQRAIWKAFEGYTSMEHNVFDLLAGVLDRTENPNKILINASHTESQASPAEQKEVFSKNISIAMLLSMCIDTMDSLSRSNPGPISDSELFAKVRDYTQWNTWSDNNLDVERDFILQIADVRDEISMIKSVISQQKQVWRQFMNAKFPDWGLKSPEDDLVIKLQPEYQQPWALEIVEMLKRPQKQFANYERQIAKLDADAERLEDIIRFLLDLKSKHAGLKEAHLTTLMSAAVIGFTIITIIFTPLAFLATTIEIASFAVAGIAILASIEFTKGFSVTKNIWIFGGRLFGFVKPDFREKKQLDEARDIGRTDIAQKQPRSTPLTPQAARRISTEGDEEPGFLNRLYARRRGRRQQHVKSGGEA</sequence>
<evidence type="ECO:0000313" key="5">
    <source>
        <dbReference type="Proteomes" id="UP000701801"/>
    </source>
</evidence>
<dbReference type="SUPFAM" id="SSF48403">
    <property type="entry name" value="Ankyrin repeat"/>
    <property type="match status" value="1"/>
</dbReference>
<reference evidence="4" key="1">
    <citation type="submission" date="2021-07" db="EMBL/GenBank/DDBJ databases">
        <authorList>
            <person name="Durling M."/>
        </authorList>
    </citation>
    <scope>NUCLEOTIDE SEQUENCE</scope>
</reference>
<keyword evidence="3" id="KW-0472">Membrane</keyword>
<feature type="coiled-coil region" evidence="1">
    <location>
        <begin position="571"/>
        <end position="598"/>
    </location>
</feature>
<evidence type="ECO:0000256" key="3">
    <source>
        <dbReference type="SAM" id="Phobius"/>
    </source>
</evidence>
<dbReference type="InterPro" id="IPR036770">
    <property type="entry name" value="Ankyrin_rpt-contain_sf"/>
</dbReference>
<dbReference type="EMBL" id="CAJVRM010000629">
    <property type="protein sequence ID" value="CAG8982472.1"/>
    <property type="molecule type" value="Genomic_DNA"/>
</dbReference>
<dbReference type="Gene3D" id="1.25.40.20">
    <property type="entry name" value="Ankyrin repeat-containing domain"/>
    <property type="match status" value="1"/>
</dbReference>
<feature type="region of interest" description="Disordered" evidence="2">
    <location>
        <begin position="692"/>
        <end position="724"/>
    </location>
</feature>
<accession>A0A9N9QCG1</accession>
<keyword evidence="3" id="KW-0812">Transmembrane</keyword>
<dbReference type="PANTHER" id="PTHR47685:SF1">
    <property type="entry name" value="MAGNESIUM TRANSPORT PROTEIN CORA"/>
    <property type="match status" value="1"/>
</dbReference>
<gene>
    <name evidence="4" type="ORF">HYALB_00009966</name>
</gene>
<feature type="transmembrane region" description="Helical" evidence="3">
    <location>
        <begin position="608"/>
        <end position="628"/>
    </location>
</feature>
<evidence type="ECO:0008006" key="6">
    <source>
        <dbReference type="Google" id="ProtNLM"/>
    </source>
</evidence>
<keyword evidence="5" id="KW-1185">Reference proteome</keyword>
<protein>
    <recommendedName>
        <fullName evidence="6">Ankyrin repeat protein</fullName>
    </recommendedName>
</protein>
<dbReference type="OrthoDB" id="341259at2759"/>
<dbReference type="InterPro" id="IPR050829">
    <property type="entry name" value="CorA_MIT"/>
</dbReference>
<feature type="transmembrane region" description="Helical" evidence="3">
    <location>
        <begin position="634"/>
        <end position="654"/>
    </location>
</feature>